<keyword evidence="7" id="KW-1185">Reference proteome</keyword>
<accession>A0A6L7G6C9</accession>
<proteinExistence type="inferred from homology"/>
<sequence length="290" mass="31182">MTLDQIRIFLAVAERQHVTRAAEALNMTQSAVSSALRALETRHGLRLFDRVGRRIELTEAGRRFLDTARALEAQAETAELVLRDLAGEAGGRLRLMASQTAGSYWLPSRLVALHARHPGVEITLRLGNSAQVAEAVQEGRADLGIVEGAVAQGDLTTRVVARDELVLVTAPDHPLATGPVSARDYLAQDWLLREPGSGTRAVQEAHLAQLGLSVADLPVAMILESNEAILSAVAAGGYASLLSSRVPVPGLKARPVTWAEPPRRDFSVLVHPQRYRSRAVVALLELLSAS</sequence>
<comment type="similarity">
    <text evidence="1">Belongs to the LysR transcriptional regulatory family.</text>
</comment>
<comment type="caution">
    <text evidence="6">The sequence shown here is derived from an EMBL/GenBank/DDBJ whole genome shotgun (WGS) entry which is preliminary data.</text>
</comment>
<dbReference type="PANTHER" id="PTHR30126">
    <property type="entry name" value="HTH-TYPE TRANSCRIPTIONAL REGULATOR"/>
    <property type="match status" value="1"/>
</dbReference>
<dbReference type="GO" id="GO:0003700">
    <property type="term" value="F:DNA-binding transcription factor activity"/>
    <property type="evidence" value="ECO:0007669"/>
    <property type="project" value="InterPro"/>
</dbReference>
<dbReference type="RefSeq" id="WP_160895356.1">
    <property type="nucleotide sequence ID" value="NZ_WUMU01000017.1"/>
</dbReference>
<keyword evidence="4" id="KW-0804">Transcription</keyword>
<keyword evidence="3" id="KW-0238">DNA-binding</keyword>
<dbReference type="Pfam" id="PF03466">
    <property type="entry name" value="LysR_substrate"/>
    <property type="match status" value="1"/>
</dbReference>
<dbReference type="GO" id="GO:0000976">
    <property type="term" value="F:transcription cis-regulatory region binding"/>
    <property type="evidence" value="ECO:0007669"/>
    <property type="project" value="TreeGrafter"/>
</dbReference>
<dbReference type="Gene3D" id="3.40.190.290">
    <property type="match status" value="1"/>
</dbReference>
<dbReference type="SUPFAM" id="SSF53850">
    <property type="entry name" value="Periplasmic binding protein-like II"/>
    <property type="match status" value="1"/>
</dbReference>
<evidence type="ECO:0000313" key="6">
    <source>
        <dbReference type="EMBL" id="MXN19232.1"/>
    </source>
</evidence>
<name>A0A6L7G6C9_9RHOB</name>
<dbReference type="PROSITE" id="PS50931">
    <property type="entry name" value="HTH_LYSR"/>
    <property type="match status" value="1"/>
</dbReference>
<evidence type="ECO:0000256" key="1">
    <source>
        <dbReference type="ARBA" id="ARBA00009437"/>
    </source>
</evidence>
<evidence type="ECO:0000256" key="4">
    <source>
        <dbReference type="ARBA" id="ARBA00023163"/>
    </source>
</evidence>
<reference evidence="6 7" key="1">
    <citation type="submission" date="2019-12" db="EMBL/GenBank/DDBJ databases">
        <authorList>
            <person name="Li M."/>
        </authorList>
    </citation>
    <scope>NUCLEOTIDE SEQUENCE [LARGE SCALE GENOMIC DNA]</scope>
    <source>
        <strain evidence="6 7">GBMRC 2024</strain>
    </source>
</reference>
<dbReference type="InterPro" id="IPR000847">
    <property type="entry name" value="LysR_HTH_N"/>
</dbReference>
<dbReference type="InterPro" id="IPR005119">
    <property type="entry name" value="LysR_subst-bd"/>
</dbReference>
<dbReference type="Proteomes" id="UP000477911">
    <property type="component" value="Unassembled WGS sequence"/>
</dbReference>
<feature type="domain" description="HTH lysR-type" evidence="5">
    <location>
        <begin position="1"/>
        <end position="58"/>
    </location>
</feature>
<dbReference type="AlphaFoldDB" id="A0A6L7G6C9"/>
<dbReference type="PRINTS" id="PR00039">
    <property type="entry name" value="HTHLYSR"/>
</dbReference>
<gene>
    <name evidence="6" type="ORF">GR170_15425</name>
</gene>
<keyword evidence="2" id="KW-0805">Transcription regulation</keyword>
<dbReference type="FunFam" id="1.10.10.10:FF:000001">
    <property type="entry name" value="LysR family transcriptional regulator"/>
    <property type="match status" value="1"/>
</dbReference>
<evidence type="ECO:0000256" key="3">
    <source>
        <dbReference type="ARBA" id="ARBA00023125"/>
    </source>
</evidence>
<protein>
    <submittedName>
        <fullName evidence="6">LysR family transcriptional regulator</fullName>
    </submittedName>
</protein>
<evidence type="ECO:0000313" key="7">
    <source>
        <dbReference type="Proteomes" id="UP000477911"/>
    </source>
</evidence>
<dbReference type="InterPro" id="IPR036390">
    <property type="entry name" value="WH_DNA-bd_sf"/>
</dbReference>
<dbReference type="InterPro" id="IPR036388">
    <property type="entry name" value="WH-like_DNA-bd_sf"/>
</dbReference>
<dbReference type="EMBL" id="WUMU01000017">
    <property type="protein sequence ID" value="MXN19232.1"/>
    <property type="molecule type" value="Genomic_DNA"/>
</dbReference>
<dbReference type="PANTHER" id="PTHR30126:SF39">
    <property type="entry name" value="HTH-TYPE TRANSCRIPTIONAL REGULATOR CYSL"/>
    <property type="match status" value="1"/>
</dbReference>
<dbReference type="Pfam" id="PF00126">
    <property type="entry name" value="HTH_1"/>
    <property type="match status" value="1"/>
</dbReference>
<evidence type="ECO:0000259" key="5">
    <source>
        <dbReference type="PROSITE" id="PS50931"/>
    </source>
</evidence>
<dbReference type="CDD" id="cd08420">
    <property type="entry name" value="PBP2_CysL_like"/>
    <property type="match status" value="1"/>
</dbReference>
<evidence type="ECO:0000256" key="2">
    <source>
        <dbReference type="ARBA" id="ARBA00023015"/>
    </source>
</evidence>
<organism evidence="6 7">
    <name type="scientific">Pseudooceanicola albus</name>
    <dbReference type="NCBI Taxonomy" id="2692189"/>
    <lineage>
        <taxon>Bacteria</taxon>
        <taxon>Pseudomonadati</taxon>
        <taxon>Pseudomonadota</taxon>
        <taxon>Alphaproteobacteria</taxon>
        <taxon>Rhodobacterales</taxon>
        <taxon>Paracoccaceae</taxon>
        <taxon>Pseudooceanicola</taxon>
    </lineage>
</organism>
<dbReference type="Gene3D" id="1.10.10.10">
    <property type="entry name" value="Winged helix-like DNA-binding domain superfamily/Winged helix DNA-binding domain"/>
    <property type="match status" value="1"/>
</dbReference>
<dbReference type="SUPFAM" id="SSF46785">
    <property type="entry name" value="Winged helix' DNA-binding domain"/>
    <property type="match status" value="1"/>
</dbReference>